<evidence type="ECO:0000313" key="3">
    <source>
        <dbReference type="Proteomes" id="UP000232323"/>
    </source>
</evidence>
<dbReference type="EMBL" id="BEGY01000079">
    <property type="protein sequence ID" value="GAX82329.1"/>
    <property type="molecule type" value="Genomic_DNA"/>
</dbReference>
<feature type="region of interest" description="Disordered" evidence="1">
    <location>
        <begin position="292"/>
        <end position="319"/>
    </location>
</feature>
<proteinExistence type="predicted"/>
<sequence length="393" mass="40221">MQGNLAIYASKRKRNQDLTNEGTPDVITADGQVPMILAAEGYSLALGTLGTSDRPVDMISTAGGEGSAPTEFVCTSPARTITAEEEDSALSEFVSPPSSMLPVTSTLEGTSDGLVINTSAAEGGGSAPGEHARTSAVLIIKATPDGPVAMTSAAEEEGLAPGEFVSPPLSMLSVTSTLEGPVAKIFAGTSVRPVDMISAAGGDGSALAEIVCTSPVRTNITAEKEGSALGEFVSPSSSMLAVTSTLCTTAAMIFAVEGEGSALATMSAELAEVEVSNSDEEAGEKDLAAASCEEQGAEREVADVCEKTGEGGQGGRGTLMMGRAQSNGLMAIIYEEVQLEEGAGEESKEQTDDEVWEDEVEAQTDNEAAEEGEAPSDCCDVYDDVQPLRALEP</sequence>
<dbReference type="Proteomes" id="UP000232323">
    <property type="component" value="Unassembled WGS sequence"/>
</dbReference>
<feature type="compositionally biased region" description="Basic and acidic residues" evidence="1">
    <location>
        <begin position="296"/>
        <end position="309"/>
    </location>
</feature>
<name>A0A250XHD4_9CHLO</name>
<evidence type="ECO:0000313" key="2">
    <source>
        <dbReference type="EMBL" id="GAX82329.1"/>
    </source>
</evidence>
<comment type="caution">
    <text evidence="2">The sequence shown here is derived from an EMBL/GenBank/DDBJ whole genome shotgun (WGS) entry which is preliminary data.</text>
</comment>
<dbReference type="AlphaFoldDB" id="A0A250XHD4"/>
<reference evidence="2 3" key="1">
    <citation type="submission" date="2017-08" db="EMBL/GenBank/DDBJ databases">
        <title>Acidophilic green algal genome provides insights into adaptation to an acidic environment.</title>
        <authorList>
            <person name="Hirooka S."/>
            <person name="Hirose Y."/>
            <person name="Kanesaki Y."/>
            <person name="Higuchi S."/>
            <person name="Fujiwara T."/>
            <person name="Onuma R."/>
            <person name="Era A."/>
            <person name="Ohbayashi R."/>
            <person name="Uzuka A."/>
            <person name="Nozaki H."/>
            <person name="Yoshikawa H."/>
            <person name="Miyagishima S.Y."/>
        </authorList>
    </citation>
    <scope>NUCLEOTIDE SEQUENCE [LARGE SCALE GENOMIC DNA]</scope>
    <source>
        <strain evidence="2 3">NIES-2499</strain>
    </source>
</reference>
<accession>A0A250XHD4</accession>
<feature type="region of interest" description="Disordered" evidence="1">
    <location>
        <begin position="340"/>
        <end position="393"/>
    </location>
</feature>
<feature type="compositionally biased region" description="Acidic residues" evidence="1">
    <location>
        <begin position="351"/>
        <end position="374"/>
    </location>
</feature>
<keyword evidence="3" id="KW-1185">Reference proteome</keyword>
<organism evidence="2 3">
    <name type="scientific">Chlamydomonas eustigma</name>
    <dbReference type="NCBI Taxonomy" id="1157962"/>
    <lineage>
        <taxon>Eukaryota</taxon>
        <taxon>Viridiplantae</taxon>
        <taxon>Chlorophyta</taxon>
        <taxon>core chlorophytes</taxon>
        <taxon>Chlorophyceae</taxon>
        <taxon>CS clade</taxon>
        <taxon>Chlamydomonadales</taxon>
        <taxon>Chlamydomonadaceae</taxon>
        <taxon>Chlamydomonas</taxon>
    </lineage>
</organism>
<protein>
    <submittedName>
        <fullName evidence="2">Uncharacterized protein</fullName>
    </submittedName>
</protein>
<gene>
    <name evidence="2" type="ORF">CEUSTIGMA_g9758.t1</name>
</gene>
<evidence type="ECO:0000256" key="1">
    <source>
        <dbReference type="SAM" id="MobiDB-lite"/>
    </source>
</evidence>